<dbReference type="GO" id="GO:0004830">
    <property type="term" value="F:tryptophan-tRNA ligase activity"/>
    <property type="evidence" value="ECO:0007669"/>
    <property type="project" value="UniProtKB-EC"/>
</dbReference>
<evidence type="ECO:0000256" key="5">
    <source>
        <dbReference type="ARBA" id="ARBA00022741"/>
    </source>
</evidence>
<sequence>MITTKLKRPPPFHYVPGISLPHTLSLSHPCRRRLFTTSSTAAHADLLNESQNGQRQSKPRVIFSGIQPTGIPHLGNYLGALSNWVKLQNTASPSDELLFSIVGWHALTLPQDPQKLREARMDILAVLLAIGIDPDRAVVFHQDHNPNHTELAWIFNCITPMGKLRRMTTWKSRLATSRNMGEEDAVDVDDGGLNLGLFAYPVLQAADILAYRATHVPVGDDQTQHLELCRVIADQFNRNFKGIEKLFPLPIQLNTPSKRILSLRDPTSKMSKSAPDTSSRILLTDPPTTIANKIRSAVTDSIPGITYDPVNRPGTANLLTILAACNYDNEDVQETAGRYVGKNHGALKKDLTEAVVELLKGPREKFEKLRTETGYLEQIAQAGAEKARWRSEATLVEVRKRVGLA</sequence>
<dbReference type="PROSITE" id="PS00178">
    <property type="entry name" value="AA_TRNA_LIGASE_I"/>
    <property type="match status" value="1"/>
</dbReference>
<evidence type="ECO:0000256" key="2">
    <source>
        <dbReference type="ARBA" id="ARBA00005594"/>
    </source>
</evidence>
<evidence type="ECO:0000313" key="14">
    <source>
        <dbReference type="Proteomes" id="UP001150238"/>
    </source>
</evidence>
<evidence type="ECO:0000256" key="11">
    <source>
        <dbReference type="ARBA" id="ARBA00069760"/>
    </source>
</evidence>
<dbReference type="FunFam" id="1.10.240.10:FF:000002">
    <property type="entry name" value="Tryptophan--tRNA ligase"/>
    <property type="match status" value="1"/>
</dbReference>
<evidence type="ECO:0000256" key="12">
    <source>
        <dbReference type="RuleBase" id="RU363036"/>
    </source>
</evidence>
<reference evidence="13" key="2">
    <citation type="journal article" date="2023" name="Proc. Natl. Acad. Sci. U.S.A.">
        <title>A global phylogenomic analysis of the shiitake genus Lentinula.</title>
        <authorList>
            <person name="Sierra-Patev S."/>
            <person name="Min B."/>
            <person name="Naranjo-Ortiz M."/>
            <person name="Looney B."/>
            <person name="Konkel Z."/>
            <person name="Slot J.C."/>
            <person name="Sakamoto Y."/>
            <person name="Steenwyk J.L."/>
            <person name="Rokas A."/>
            <person name="Carro J."/>
            <person name="Camarero S."/>
            <person name="Ferreira P."/>
            <person name="Molpeceres G."/>
            <person name="Ruiz-Duenas F.J."/>
            <person name="Serrano A."/>
            <person name="Henrissat B."/>
            <person name="Drula E."/>
            <person name="Hughes K.W."/>
            <person name="Mata J.L."/>
            <person name="Ishikawa N.K."/>
            <person name="Vargas-Isla R."/>
            <person name="Ushijima S."/>
            <person name="Smith C.A."/>
            <person name="Donoghue J."/>
            <person name="Ahrendt S."/>
            <person name="Andreopoulos W."/>
            <person name="He G."/>
            <person name="LaButti K."/>
            <person name="Lipzen A."/>
            <person name="Ng V."/>
            <person name="Riley R."/>
            <person name="Sandor L."/>
            <person name="Barry K."/>
            <person name="Martinez A.T."/>
            <person name="Xiao Y."/>
            <person name="Gibbons J.G."/>
            <person name="Terashima K."/>
            <person name="Grigoriev I.V."/>
            <person name="Hibbett D."/>
        </authorList>
    </citation>
    <scope>NUCLEOTIDE SEQUENCE</scope>
    <source>
        <strain evidence="13">Sp2 HRB7682 ss15</strain>
    </source>
</reference>
<name>A0A9W9DML3_9AGAR</name>
<reference evidence="13" key="1">
    <citation type="submission" date="2022-08" db="EMBL/GenBank/DDBJ databases">
        <authorList>
            <consortium name="DOE Joint Genome Institute"/>
            <person name="Min B."/>
            <person name="Riley R."/>
            <person name="Sierra-Patev S."/>
            <person name="Naranjo-Ortiz M."/>
            <person name="Looney B."/>
            <person name="Konkel Z."/>
            <person name="Slot J.C."/>
            <person name="Sakamoto Y."/>
            <person name="Steenwyk J.L."/>
            <person name="Rokas A."/>
            <person name="Carro J."/>
            <person name="Camarero S."/>
            <person name="Ferreira P."/>
            <person name="Molpeceres G."/>
            <person name="Ruiz-Duenas F.J."/>
            <person name="Serrano A."/>
            <person name="Henrissat B."/>
            <person name="Drula E."/>
            <person name="Hughes K.W."/>
            <person name="Mata J.L."/>
            <person name="Ishikawa N.K."/>
            <person name="Vargas-Isla R."/>
            <person name="Ushijima S."/>
            <person name="Smith C.A."/>
            <person name="Ahrendt S."/>
            <person name="Andreopoulos W."/>
            <person name="He G."/>
            <person name="Labutti K."/>
            <person name="Lipzen A."/>
            <person name="Ng V."/>
            <person name="Sandor L."/>
            <person name="Barry K."/>
            <person name="Martinez A.T."/>
            <person name="Xiao Y."/>
            <person name="Gibbons J.G."/>
            <person name="Terashima K."/>
            <person name="Hibbett D.S."/>
            <person name="Grigoriev I.V."/>
        </authorList>
    </citation>
    <scope>NUCLEOTIDE SEQUENCE</scope>
    <source>
        <strain evidence="13">Sp2 HRB7682 ss15</strain>
    </source>
</reference>
<keyword evidence="8 12" id="KW-0030">Aminoacyl-tRNA synthetase</keyword>
<comment type="similarity">
    <text evidence="2 12">Belongs to the class-I aminoacyl-tRNA synthetase family.</text>
</comment>
<dbReference type="EC" id="6.1.1.2" evidence="3"/>
<dbReference type="PANTHER" id="PTHR43766:SF1">
    <property type="entry name" value="TRYPTOPHAN--TRNA LIGASE, MITOCHONDRIAL"/>
    <property type="match status" value="1"/>
</dbReference>
<dbReference type="Gene3D" id="3.40.50.620">
    <property type="entry name" value="HUPs"/>
    <property type="match status" value="1"/>
</dbReference>
<dbReference type="NCBIfam" id="TIGR00233">
    <property type="entry name" value="trpS"/>
    <property type="match status" value="1"/>
</dbReference>
<dbReference type="GO" id="GO:0070183">
    <property type="term" value="P:mitochondrial tryptophanyl-tRNA aminoacylation"/>
    <property type="evidence" value="ECO:0007669"/>
    <property type="project" value="TreeGrafter"/>
</dbReference>
<evidence type="ECO:0000256" key="9">
    <source>
        <dbReference type="ARBA" id="ARBA00030268"/>
    </source>
</evidence>
<dbReference type="GO" id="GO:0005524">
    <property type="term" value="F:ATP binding"/>
    <property type="evidence" value="ECO:0007669"/>
    <property type="project" value="UniProtKB-KW"/>
</dbReference>
<dbReference type="PRINTS" id="PR01039">
    <property type="entry name" value="TRNASYNTHTRP"/>
</dbReference>
<comment type="catalytic activity">
    <reaction evidence="10">
        <text>tRNA(Trp) + L-tryptophan + ATP = L-tryptophyl-tRNA(Trp) + AMP + diphosphate + H(+)</text>
        <dbReference type="Rhea" id="RHEA:24080"/>
        <dbReference type="Rhea" id="RHEA-COMP:9671"/>
        <dbReference type="Rhea" id="RHEA-COMP:9705"/>
        <dbReference type="ChEBI" id="CHEBI:15378"/>
        <dbReference type="ChEBI" id="CHEBI:30616"/>
        <dbReference type="ChEBI" id="CHEBI:33019"/>
        <dbReference type="ChEBI" id="CHEBI:57912"/>
        <dbReference type="ChEBI" id="CHEBI:78442"/>
        <dbReference type="ChEBI" id="CHEBI:78535"/>
        <dbReference type="ChEBI" id="CHEBI:456215"/>
        <dbReference type="EC" id="6.1.1.2"/>
    </reaction>
</comment>
<dbReference type="InterPro" id="IPR002305">
    <property type="entry name" value="aa-tRNA-synth_Ic"/>
</dbReference>
<dbReference type="FunFam" id="3.40.50.620:FF:000082">
    <property type="entry name" value="MSW1p Mitochondrial tryptophanyl-tRNA synthetase"/>
    <property type="match status" value="1"/>
</dbReference>
<evidence type="ECO:0000256" key="6">
    <source>
        <dbReference type="ARBA" id="ARBA00022840"/>
    </source>
</evidence>
<organism evidence="13 14">
    <name type="scientific">Lentinula lateritia</name>
    <dbReference type="NCBI Taxonomy" id="40482"/>
    <lineage>
        <taxon>Eukaryota</taxon>
        <taxon>Fungi</taxon>
        <taxon>Dikarya</taxon>
        <taxon>Basidiomycota</taxon>
        <taxon>Agaricomycotina</taxon>
        <taxon>Agaricomycetes</taxon>
        <taxon>Agaricomycetidae</taxon>
        <taxon>Agaricales</taxon>
        <taxon>Marasmiineae</taxon>
        <taxon>Omphalotaceae</taxon>
        <taxon>Lentinula</taxon>
    </lineage>
</organism>
<dbReference type="InterPro" id="IPR050203">
    <property type="entry name" value="Trp-tRNA_synthetase"/>
</dbReference>
<dbReference type="InterPro" id="IPR014729">
    <property type="entry name" value="Rossmann-like_a/b/a_fold"/>
</dbReference>
<dbReference type="AlphaFoldDB" id="A0A9W9DML3"/>
<dbReference type="PANTHER" id="PTHR43766">
    <property type="entry name" value="TRYPTOPHAN--TRNA LIGASE, MITOCHONDRIAL"/>
    <property type="match status" value="1"/>
</dbReference>
<accession>A0A9W9DML3</accession>
<comment type="caution">
    <text evidence="13">The sequence shown here is derived from an EMBL/GenBank/DDBJ whole genome shotgun (WGS) entry which is preliminary data.</text>
</comment>
<proteinExistence type="inferred from homology"/>
<comment type="subcellular location">
    <subcellularLocation>
        <location evidence="1">Mitochondrion matrix</location>
    </subcellularLocation>
</comment>
<keyword evidence="5 12" id="KW-0547">Nucleotide-binding</keyword>
<gene>
    <name evidence="13" type="ORF">C8J55DRAFT_431452</name>
</gene>
<protein>
    <recommendedName>
        <fullName evidence="11">Tryptophan--tRNA ligase, mitochondrial</fullName>
        <ecNumber evidence="3">6.1.1.2</ecNumber>
    </recommendedName>
    <alternativeName>
        <fullName evidence="9">Tryptophanyl-tRNA synthetase</fullName>
    </alternativeName>
</protein>
<evidence type="ECO:0000313" key="13">
    <source>
        <dbReference type="EMBL" id="KAJ4476309.1"/>
    </source>
</evidence>
<evidence type="ECO:0000256" key="1">
    <source>
        <dbReference type="ARBA" id="ARBA00004305"/>
    </source>
</evidence>
<keyword evidence="4 12" id="KW-0436">Ligase</keyword>
<dbReference type="EMBL" id="JANVFS010000020">
    <property type="protein sequence ID" value="KAJ4476309.1"/>
    <property type="molecule type" value="Genomic_DNA"/>
</dbReference>
<dbReference type="InterPro" id="IPR002306">
    <property type="entry name" value="Trp-tRNA-ligase"/>
</dbReference>
<dbReference type="SUPFAM" id="SSF52374">
    <property type="entry name" value="Nucleotidylyl transferase"/>
    <property type="match status" value="1"/>
</dbReference>
<dbReference type="GO" id="GO:0005759">
    <property type="term" value="C:mitochondrial matrix"/>
    <property type="evidence" value="ECO:0007669"/>
    <property type="project" value="UniProtKB-SubCell"/>
</dbReference>
<evidence type="ECO:0000256" key="3">
    <source>
        <dbReference type="ARBA" id="ARBA00013161"/>
    </source>
</evidence>
<evidence type="ECO:0000256" key="4">
    <source>
        <dbReference type="ARBA" id="ARBA00022598"/>
    </source>
</evidence>
<dbReference type="InterPro" id="IPR024109">
    <property type="entry name" value="Trp-tRNA-ligase_bac-type"/>
</dbReference>
<dbReference type="InterPro" id="IPR001412">
    <property type="entry name" value="aa-tRNA-synth_I_CS"/>
</dbReference>
<evidence type="ECO:0000256" key="7">
    <source>
        <dbReference type="ARBA" id="ARBA00022917"/>
    </source>
</evidence>
<dbReference type="HAMAP" id="MF_00140_B">
    <property type="entry name" value="Trp_tRNA_synth_B"/>
    <property type="match status" value="1"/>
</dbReference>
<keyword evidence="7 12" id="KW-0648">Protein biosynthesis</keyword>
<dbReference type="Pfam" id="PF00579">
    <property type="entry name" value="tRNA-synt_1b"/>
    <property type="match status" value="1"/>
</dbReference>
<evidence type="ECO:0000256" key="8">
    <source>
        <dbReference type="ARBA" id="ARBA00023146"/>
    </source>
</evidence>
<dbReference type="Gene3D" id="1.10.240.10">
    <property type="entry name" value="Tyrosyl-Transfer RNA Synthetase"/>
    <property type="match status" value="1"/>
</dbReference>
<dbReference type="Proteomes" id="UP001150238">
    <property type="component" value="Unassembled WGS sequence"/>
</dbReference>
<keyword evidence="6 12" id="KW-0067">ATP-binding</keyword>
<evidence type="ECO:0000256" key="10">
    <source>
        <dbReference type="ARBA" id="ARBA00049929"/>
    </source>
</evidence>
<dbReference type="CDD" id="cd00806">
    <property type="entry name" value="TrpRS_core"/>
    <property type="match status" value="1"/>
</dbReference>